<keyword evidence="2" id="KW-1185">Reference proteome</keyword>
<evidence type="ECO:0000313" key="2">
    <source>
        <dbReference type="Proteomes" id="UP001362899"/>
    </source>
</evidence>
<dbReference type="EMBL" id="BTGC01000003">
    <property type="protein sequence ID" value="GMM50972.1"/>
    <property type="molecule type" value="Genomic_DNA"/>
</dbReference>
<dbReference type="AlphaFoldDB" id="A0AAV5RIE0"/>
<evidence type="ECO:0000313" key="1">
    <source>
        <dbReference type="EMBL" id="GMM50972.1"/>
    </source>
</evidence>
<gene>
    <name evidence="1" type="ORF">DASB73_019300</name>
</gene>
<accession>A0AAV5RIE0</accession>
<organism evidence="1 2">
    <name type="scientific">Starmerella bacillaris</name>
    <name type="common">Yeast</name>
    <name type="synonym">Candida zemplinina</name>
    <dbReference type="NCBI Taxonomy" id="1247836"/>
    <lineage>
        <taxon>Eukaryota</taxon>
        <taxon>Fungi</taxon>
        <taxon>Dikarya</taxon>
        <taxon>Ascomycota</taxon>
        <taxon>Saccharomycotina</taxon>
        <taxon>Dipodascomycetes</taxon>
        <taxon>Dipodascales</taxon>
        <taxon>Trichomonascaceae</taxon>
        <taxon>Starmerella</taxon>
    </lineage>
</organism>
<dbReference type="Proteomes" id="UP001362899">
    <property type="component" value="Unassembled WGS sequence"/>
</dbReference>
<name>A0AAV5RIE0_STABA</name>
<reference evidence="1 2" key="1">
    <citation type="journal article" date="2023" name="Elife">
        <title>Identification of key yeast species and microbe-microbe interactions impacting larval growth of Drosophila in the wild.</title>
        <authorList>
            <person name="Mure A."/>
            <person name="Sugiura Y."/>
            <person name="Maeda R."/>
            <person name="Honda K."/>
            <person name="Sakurai N."/>
            <person name="Takahashi Y."/>
            <person name="Watada M."/>
            <person name="Katoh T."/>
            <person name="Gotoh A."/>
            <person name="Gotoh Y."/>
            <person name="Taniguchi I."/>
            <person name="Nakamura K."/>
            <person name="Hayashi T."/>
            <person name="Katayama T."/>
            <person name="Uemura T."/>
            <person name="Hattori Y."/>
        </authorList>
    </citation>
    <scope>NUCLEOTIDE SEQUENCE [LARGE SCALE GENOMIC DNA]</scope>
    <source>
        <strain evidence="1 2">SB-73</strain>
    </source>
</reference>
<comment type="caution">
    <text evidence="1">The sequence shown here is derived from an EMBL/GenBank/DDBJ whole genome shotgun (WGS) entry which is preliminary data.</text>
</comment>
<sequence>MDERTNPLVTEYLDLLIEVLEKYGTELPEIVETGLSTYTQKLNVDTLDLIRTKHEAITAAKLRLLTLDEEYEKALQKIDANATEPEENASRVADFVAGLVLSFNGDFTKSPDLMHAMQQIYLFRQVMDCT</sequence>
<protein>
    <submittedName>
        <fullName evidence="1">Uncharacterized protein</fullName>
    </submittedName>
</protein>
<proteinExistence type="predicted"/>